<name>D8P951_9BACT</name>
<protein>
    <submittedName>
        <fullName evidence="9">Putative Cytochrome c55x</fullName>
    </submittedName>
</protein>
<dbReference type="PANTHER" id="PTHR35008">
    <property type="entry name" value="BLL4482 PROTEIN-RELATED"/>
    <property type="match status" value="1"/>
</dbReference>
<evidence type="ECO:0000313" key="9">
    <source>
        <dbReference type="EMBL" id="CBK44033.1"/>
    </source>
</evidence>
<keyword evidence="1" id="KW-0813">Transport</keyword>
<evidence type="ECO:0000256" key="1">
    <source>
        <dbReference type="ARBA" id="ARBA00022448"/>
    </source>
</evidence>
<feature type="domain" description="Cytochrome c" evidence="8">
    <location>
        <begin position="34"/>
        <end position="117"/>
    </location>
</feature>
<evidence type="ECO:0000259" key="8">
    <source>
        <dbReference type="PROSITE" id="PS51007"/>
    </source>
</evidence>
<dbReference type="Proteomes" id="UP000001660">
    <property type="component" value="Chromosome"/>
</dbReference>
<dbReference type="eggNOG" id="COG2010">
    <property type="taxonomic scope" value="Bacteria"/>
</dbReference>
<dbReference type="STRING" id="330214.NIDE4373"/>
<keyword evidence="10" id="KW-1185">Reference proteome</keyword>
<proteinExistence type="predicted"/>
<dbReference type="InterPro" id="IPR051459">
    <property type="entry name" value="Cytochrome_c-type_DH"/>
</dbReference>
<feature type="signal peptide" evidence="7">
    <location>
        <begin position="1"/>
        <end position="25"/>
    </location>
</feature>
<evidence type="ECO:0000256" key="6">
    <source>
        <dbReference type="PROSITE-ProRule" id="PRU00433"/>
    </source>
</evidence>
<accession>D8P951</accession>
<dbReference type="KEGG" id="nde:NIDE4373"/>
<keyword evidence="4" id="KW-0249">Electron transport</keyword>
<evidence type="ECO:0000313" key="10">
    <source>
        <dbReference type="Proteomes" id="UP000001660"/>
    </source>
</evidence>
<feature type="chain" id="PRO_5003119866" evidence="7">
    <location>
        <begin position="26"/>
        <end position="118"/>
    </location>
</feature>
<evidence type="ECO:0000256" key="3">
    <source>
        <dbReference type="ARBA" id="ARBA00022723"/>
    </source>
</evidence>
<keyword evidence="2 6" id="KW-0349">Heme</keyword>
<dbReference type="EMBL" id="FP929003">
    <property type="protein sequence ID" value="CBK44033.1"/>
    <property type="molecule type" value="Genomic_DNA"/>
</dbReference>
<keyword evidence="3 6" id="KW-0479">Metal-binding</keyword>
<sequence length="118" mass="12509">MNMGFVNVLILAIAFAAALPMQSEAGENASPKAAHPAKGKTLFIKHCAGCHGVEGKGDGYKLLGPDPANLTAPATRKKPDSALLATIHEGKPNMPSWKGLLSERDIRNVLAYIRTLPH</sequence>
<dbReference type="PRINTS" id="PR00605">
    <property type="entry name" value="CYTCHROMECIC"/>
</dbReference>
<dbReference type="GO" id="GO:0009055">
    <property type="term" value="F:electron transfer activity"/>
    <property type="evidence" value="ECO:0007669"/>
    <property type="project" value="InterPro"/>
</dbReference>
<dbReference type="InterPro" id="IPR036909">
    <property type="entry name" value="Cyt_c-like_dom_sf"/>
</dbReference>
<organism evidence="9 10">
    <name type="scientific">Nitrospira defluvii</name>
    <dbReference type="NCBI Taxonomy" id="330214"/>
    <lineage>
        <taxon>Bacteria</taxon>
        <taxon>Pseudomonadati</taxon>
        <taxon>Nitrospirota</taxon>
        <taxon>Nitrospiria</taxon>
        <taxon>Nitrospirales</taxon>
        <taxon>Nitrospiraceae</taxon>
        <taxon>Nitrospira</taxon>
    </lineage>
</organism>
<dbReference type="Pfam" id="PF13442">
    <property type="entry name" value="Cytochrome_CBB3"/>
    <property type="match status" value="1"/>
</dbReference>
<evidence type="ECO:0000256" key="7">
    <source>
        <dbReference type="SAM" id="SignalP"/>
    </source>
</evidence>
<dbReference type="PROSITE" id="PS51007">
    <property type="entry name" value="CYTC"/>
    <property type="match status" value="1"/>
</dbReference>
<dbReference type="InterPro" id="IPR008168">
    <property type="entry name" value="Cyt_C_IC"/>
</dbReference>
<keyword evidence="7" id="KW-0732">Signal</keyword>
<reference evidence="9 10" key="1">
    <citation type="journal article" date="2010" name="Proc. Natl. Acad. Sci. U.S.A.">
        <title>A Nitrospira metagenome illuminates the physiology and evolution of globally important nitrite-oxidizing bacteria.</title>
        <authorList>
            <person name="Lucker S."/>
            <person name="Wagner M."/>
            <person name="Maixner F."/>
            <person name="Pelletier E."/>
            <person name="Koch H."/>
            <person name="Vacherie B."/>
            <person name="Rattei T."/>
            <person name="Sinninghe Damste J."/>
            <person name="Spieck E."/>
            <person name="Le Paslier D."/>
            <person name="Daims H."/>
        </authorList>
    </citation>
    <scope>NUCLEOTIDE SEQUENCE [LARGE SCALE GENOMIC DNA]</scope>
</reference>
<gene>
    <name evidence="9" type="ORF">NIDE4373</name>
</gene>
<dbReference type="InterPro" id="IPR009056">
    <property type="entry name" value="Cyt_c-like_dom"/>
</dbReference>
<keyword evidence="5 6" id="KW-0408">Iron</keyword>
<evidence type="ECO:0000256" key="2">
    <source>
        <dbReference type="ARBA" id="ARBA00022617"/>
    </source>
</evidence>
<dbReference type="SUPFAM" id="SSF46626">
    <property type="entry name" value="Cytochrome c"/>
    <property type="match status" value="1"/>
</dbReference>
<dbReference type="GO" id="GO:0005506">
    <property type="term" value="F:iron ion binding"/>
    <property type="evidence" value="ECO:0007669"/>
    <property type="project" value="InterPro"/>
</dbReference>
<dbReference type="Gene3D" id="1.10.760.10">
    <property type="entry name" value="Cytochrome c-like domain"/>
    <property type="match status" value="1"/>
</dbReference>
<dbReference type="AlphaFoldDB" id="D8P951"/>
<evidence type="ECO:0000256" key="5">
    <source>
        <dbReference type="ARBA" id="ARBA00023004"/>
    </source>
</evidence>
<dbReference type="PANTHER" id="PTHR35008:SF4">
    <property type="entry name" value="BLL4482 PROTEIN"/>
    <property type="match status" value="1"/>
</dbReference>
<dbReference type="GO" id="GO:0020037">
    <property type="term" value="F:heme binding"/>
    <property type="evidence" value="ECO:0007669"/>
    <property type="project" value="InterPro"/>
</dbReference>
<dbReference type="HOGENOM" id="CLU_101159_2_2_0"/>
<evidence type="ECO:0000256" key="4">
    <source>
        <dbReference type="ARBA" id="ARBA00022982"/>
    </source>
</evidence>